<keyword evidence="2" id="KW-0472">Membrane</keyword>
<feature type="region of interest" description="Disordered" evidence="1">
    <location>
        <begin position="143"/>
        <end position="164"/>
    </location>
</feature>
<dbReference type="EMBL" id="FZOF01000038">
    <property type="protein sequence ID" value="SNT54907.1"/>
    <property type="molecule type" value="Genomic_DNA"/>
</dbReference>
<keyword evidence="4" id="KW-1185">Reference proteome</keyword>
<evidence type="ECO:0000313" key="3">
    <source>
        <dbReference type="EMBL" id="SNT54907.1"/>
    </source>
</evidence>
<sequence>MTAPPRLAAPRRNRPGLLAQFVLQWFWLPVWAAVALALGLLVALASAGFNPPLAWLNPWRAVLTWPRFRLEWAGDPARWDAYATERIRARIADAERRPAAHRAHGADGAAVLAVTVPARLFRGVGPDRAAAVAEGWTAEVRGTGRDRWSPGALSLRRPLPQPGR</sequence>
<organism evidence="3 4">
    <name type="scientific">Actinacidiphila glaucinigra</name>
    <dbReference type="NCBI Taxonomy" id="235986"/>
    <lineage>
        <taxon>Bacteria</taxon>
        <taxon>Bacillati</taxon>
        <taxon>Actinomycetota</taxon>
        <taxon>Actinomycetes</taxon>
        <taxon>Kitasatosporales</taxon>
        <taxon>Streptomycetaceae</taxon>
        <taxon>Actinacidiphila</taxon>
    </lineage>
</organism>
<keyword evidence="2" id="KW-1133">Transmembrane helix</keyword>
<evidence type="ECO:0000256" key="1">
    <source>
        <dbReference type="SAM" id="MobiDB-lite"/>
    </source>
</evidence>
<keyword evidence="2" id="KW-0812">Transmembrane</keyword>
<evidence type="ECO:0000313" key="4">
    <source>
        <dbReference type="Proteomes" id="UP000198280"/>
    </source>
</evidence>
<accession>A0A239NJ02</accession>
<gene>
    <name evidence="3" type="ORF">SAMN05216252_13835</name>
</gene>
<evidence type="ECO:0000256" key="2">
    <source>
        <dbReference type="SAM" id="Phobius"/>
    </source>
</evidence>
<dbReference type="AlphaFoldDB" id="A0A239NJ02"/>
<feature type="transmembrane region" description="Helical" evidence="2">
    <location>
        <begin position="21"/>
        <end position="44"/>
    </location>
</feature>
<dbReference type="Proteomes" id="UP000198280">
    <property type="component" value="Unassembled WGS sequence"/>
</dbReference>
<reference evidence="3 4" key="1">
    <citation type="submission" date="2017-06" db="EMBL/GenBank/DDBJ databases">
        <authorList>
            <person name="Kim H.J."/>
            <person name="Triplett B.A."/>
        </authorList>
    </citation>
    <scope>NUCLEOTIDE SEQUENCE [LARGE SCALE GENOMIC DNA]</scope>
    <source>
        <strain evidence="3 4">CGMCC 4.1858</strain>
    </source>
</reference>
<protein>
    <submittedName>
        <fullName evidence="3">Uncharacterized protein</fullName>
    </submittedName>
</protein>
<proteinExistence type="predicted"/>
<name>A0A239NJ02_9ACTN</name>